<evidence type="ECO:0000313" key="3">
    <source>
        <dbReference type="EMBL" id="RKO93070.1"/>
    </source>
</evidence>
<feature type="region of interest" description="Disordered" evidence="1">
    <location>
        <begin position="72"/>
        <end position="129"/>
    </location>
</feature>
<gene>
    <name evidence="3" type="ORF">BDK51DRAFT_39790</name>
</gene>
<keyword evidence="2" id="KW-0732">Signal</keyword>
<name>A0A4P9WPB1_9FUNG</name>
<dbReference type="Proteomes" id="UP000269721">
    <property type="component" value="Unassembled WGS sequence"/>
</dbReference>
<evidence type="ECO:0000256" key="1">
    <source>
        <dbReference type="SAM" id="MobiDB-lite"/>
    </source>
</evidence>
<protein>
    <submittedName>
        <fullName evidence="3">Uncharacterized protein</fullName>
    </submittedName>
</protein>
<proteinExistence type="predicted"/>
<feature type="chain" id="PRO_5020702338" evidence="2">
    <location>
        <begin position="20"/>
        <end position="177"/>
    </location>
</feature>
<keyword evidence="4" id="KW-1185">Reference proteome</keyword>
<evidence type="ECO:0000313" key="4">
    <source>
        <dbReference type="Proteomes" id="UP000269721"/>
    </source>
</evidence>
<feature type="region of interest" description="Disordered" evidence="1">
    <location>
        <begin position="24"/>
        <end position="54"/>
    </location>
</feature>
<dbReference type="EMBL" id="KZ994387">
    <property type="protein sequence ID" value="RKO93070.1"/>
    <property type="molecule type" value="Genomic_DNA"/>
</dbReference>
<reference evidence="4" key="1">
    <citation type="journal article" date="2018" name="Nat. Microbiol.">
        <title>Leveraging single-cell genomics to expand the fungal tree of life.</title>
        <authorList>
            <person name="Ahrendt S.R."/>
            <person name="Quandt C.A."/>
            <person name="Ciobanu D."/>
            <person name="Clum A."/>
            <person name="Salamov A."/>
            <person name="Andreopoulos B."/>
            <person name="Cheng J.F."/>
            <person name="Woyke T."/>
            <person name="Pelin A."/>
            <person name="Henrissat B."/>
            <person name="Reynolds N.K."/>
            <person name="Benny G.L."/>
            <person name="Smith M.E."/>
            <person name="James T.Y."/>
            <person name="Grigoriev I.V."/>
        </authorList>
    </citation>
    <scope>NUCLEOTIDE SEQUENCE [LARGE SCALE GENOMIC DNA]</scope>
</reference>
<feature type="compositionally biased region" description="Basic residues" evidence="1">
    <location>
        <begin position="114"/>
        <end position="129"/>
    </location>
</feature>
<feature type="signal peptide" evidence="2">
    <location>
        <begin position="1"/>
        <end position="19"/>
    </location>
</feature>
<feature type="compositionally biased region" description="Polar residues" evidence="1">
    <location>
        <begin position="84"/>
        <end position="97"/>
    </location>
</feature>
<sequence>MALGSWLCLVVLCIPSCWTPFAKKRASRTPGGRGGLHRRLVSLPSPSSADARPFEVAPPAARLKHARIAAAGNHGDLAKKLEKNTTATPPTRSQKTSPNTPQTPPPPVRNLPPRLRKLRRPPKKLRRVPRLPRVQNLPVRPNKKLVLLWHKGSRRRRPCPGGHVRRYLQLREAELVA</sequence>
<feature type="compositionally biased region" description="Pro residues" evidence="1">
    <location>
        <begin position="101"/>
        <end position="110"/>
    </location>
</feature>
<accession>A0A4P9WPB1</accession>
<dbReference type="AlphaFoldDB" id="A0A4P9WPB1"/>
<evidence type="ECO:0000256" key="2">
    <source>
        <dbReference type="SAM" id="SignalP"/>
    </source>
</evidence>
<organism evidence="3 4">
    <name type="scientific">Blyttiomyces helicus</name>
    <dbReference type="NCBI Taxonomy" id="388810"/>
    <lineage>
        <taxon>Eukaryota</taxon>
        <taxon>Fungi</taxon>
        <taxon>Fungi incertae sedis</taxon>
        <taxon>Chytridiomycota</taxon>
        <taxon>Chytridiomycota incertae sedis</taxon>
        <taxon>Chytridiomycetes</taxon>
        <taxon>Chytridiomycetes incertae sedis</taxon>
        <taxon>Blyttiomyces</taxon>
    </lineage>
</organism>